<evidence type="ECO:0000256" key="5">
    <source>
        <dbReference type="ARBA" id="ARBA00022801"/>
    </source>
</evidence>
<evidence type="ECO:0000256" key="2">
    <source>
        <dbReference type="ARBA" id="ARBA00022475"/>
    </source>
</evidence>
<dbReference type="NCBIfam" id="TIGR04178">
    <property type="entry name" value="exo_archaeo"/>
    <property type="match status" value="1"/>
</dbReference>
<gene>
    <name evidence="9" type="ORF">ASN18_0261</name>
</gene>
<dbReference type="Pfam" id="PF09721">
    <property type="entry name" value="Exosortase_EpsH"/>
    <property type="match status" value="1"/>
</dbReference>
<comment type="subcellular location">
    <subcellularLocation>
        <location evidence="1">Cell membrane</location>
        <topology evidence="1">Multi-pass membrane protein</topology>
    </subcellularLocation>
</comment>
<comment type="caution">
    <text evidence="9">The sequence shown here is derived from an EMBL/GenBank/DDBJ whole genome shotgun (WGS) entry which is preliminary data.</text>
</comment>
<accession>A0ABR5SNM0</accession>
<feature type="transmembrane region" description="Helical" evidence="8">
    <location>
        <begin position="117"/>
        <end position="141"/>
    </location>
</feature>
<reference evidence="9 10" key="1">
    <citation type="submission" date="2015-11" db="EMBL/GenBank/DDBJ databases">
        <authorList>
            <person name="Lin W."/>
        </authorList>
    </citation>
    <scope>NUCLEOTIDE SEQUENCE [LARGE SCALE GENOMIC DNA]</scope>
    <source>
        <strain evidence="9 10">HCH-1</strain>
    </source>
</reference>
<proteinExistence type="predicted"/>
<dbReference type="InterPro" id="IPR019127">
    <property type="entry name" value="Exosortase"/>
</dbReference>
<keyword evidence="7 8" id="KW-0472">Membrane</keyword>
<evidence type="ECO:0000313" key="10">
    <source>
        <dbReference type="Proteomes" id="UP000060487"/>
    </source>
</evidence>
<organism evidence="9 10">
    <name type="scientific">Candidatus Magnetominusculus xianensis</name>
    <dbReference type="NCBI Taxonomy" id="1748249"/>
    <lineage>
        <taxon>Bacteria</taxon>
        <taxon>Pseudomonadati</taxon>
        <taxon>Nitrospirota</taxon>
        <taxon>Nitrospiria</taxon>
        <taxon>Nitrospirales</taxon>
        <taxon>Nitrospiraceae</taxon>
        <taxon>Candidatus Magnetominusculus</taxon>
    </lineage>
</organism>
<keyword evidence="6 8" id="KW-1133">Transmembrane helix</keyword>
<name>A0ABR5SNM0_9BACT</name>
<feature type="transmembrane region" description="Helical" evidence="8">
    <location>
        <begin position="147"/>
        <end position="171"/>
    </location>
</feature>
<keyword evidence="2" id="KW-1003">Cell membrane</keyword>
<evidence type="ECO:0000313" key="9">
    <source>
        <dbReference type="EMBL" id="KWT94216.1"/>
    </source>
</evidence>
<evidence type="ECO:0000256" key="4">
    <source>
        <dbReference type="ARBA" id="ARBA00022692"/>
    </source>
</evidence>
<evidence type="ECO:0000256" key="7">
    <source>
        <dbReference type="ARBA" id="ARBA00023136"/>
    </source>
</evidence>
<dbReference type="RefSeq" id="WP_085050796.1">
    <property type="nucleotide sequence ID" value="NZ_LNQR01000007.1"/>
</dbReference>
<keyword evidence="3" id="KW-0645">Protease</keyword>
<sequence length="177" mass="19630">MKAESYNIKRLVLAYVLVMLSAYGVVQFKIIKEMSSSELLAKLLTIQTTKVLNILNLPATCEGTQITMSPPSDKPNTMNFFAMDIKFGCNGIEAMLIYAAAVAAFPASWKRKLTGIFAGIILIHVANVGRIVALAFIGVYYPKIFQYFHVYILQGMMVAFALVIFFVYLHLNASKTA</sequence>
<keyword evidence="5" id="KW-0378">Hydrolase</keyword>
<evidence type="ECO:0000256" key="3">
    <source>
        <dbReference type="ARBA" id="ARBA00022670"/>
    </source>
</evidence>
<dbReference type="Proteomes" id="UP000060487">
    <property type="component" value="Unassembled WGS sequence"/>
</dbReference>
<keyword evidence="10" id="KW-1185">Reference proteome</keyword>
<protein>
    <submittedName>
        <fullName evidence="9">Exosortase H</fullName>
    </submittedName>
</protein>
<evidence type="ECO:0000256" key="1">
    <source>
        <dbReference type="ARBA" id="ARBA00004651"/>
    </source>
</evidence>
<dbReference type="EMBL" id="LNQR01000007">
    <property type="protein sequence ID" value="KWT94216.1"/>
    <property type="molecule type" value="Genomic_DNA"/>
</dbReference>
<evidence type="ECO:0000256" key="8">
    <source>
        <dbReference type="SAM" id="Phobius"/>
    </source>
</evidence>
<feature type="transmembrane region" description="Helical" evidence="8">
    <location>
        <begin position="85"/>
        <end position="105"/>
    </location>
</feature>
<dbReference type="InterPro" id="IPR026392">
    <property type="entry name" value="Exo/Archaeosortase_dom"/>
</dbReference>
<evidence type="ECO:0000256" key="6">
    <source>
        <dbReference type="ARBA" id="ARBA00022989"/>
    </source>
</evidence>
<feature type="transmembrane region" description="Helical" evidence="8">
    <location>
        <begin position="12"/>
        <end position="31"/>
    </location>
</feature>
<keyword evidence="4 8" id="KW-0812">Transmembrane</keyword>